<dbReference type="InterPro" id="IPR021928">
    <property type="entry name" value="DUF3541"/>
</dbReference>
<dbReference type="RefSeq" id="WP_353499924.1">
    <property type="nucleotide sequence ID" value="NZ_CP115921.1"/>
</dbReference>
<sequence>MLLNKRLLILILSAFLVSGASIFDLNNSPSQHQLQAYANVVKDTYESKLFSLSPYKQGHFGLRMYRQTQDEKYHTTILVDLANVTDRLNQIAAEVTTPKTIRQHSLARLNEYKKGKDERSQRRYAATKNNPDYFYMGLDLLRYLARLQEYGVTHKSDQKLRKVLRSYDFESVLTDKTMITAWAAQLANQAYWLRQIGEQDLVSEFVDAFQRTYPDSEDYRLSKQQFGNKLYGMTHIILADSGYYQRPVNEKDHQWIYDYFRRNIDDIIKHTKEDIVAEVGISFLLAGLHDDPVVKKARAAIARAVDKKHGMIPSVSGDFDFAYGEHRNVLAIMLLDWRAPYIGPNVSSDPKLFKQLPYGVRPAA</sequence>
<name>A0AAU8BSH6_9VIBR</name>
<dbReference type="KEGG" id="vck:PG915_18715"/>
<dbReference type="EMBL" id="CP115921">
    <property type="protein sequence ID" value="XCD18782.1"/>
    <property type="molecule type" value="Genomic_DNA"/>
</dbReference>
<reference evidence="1" key="1">
    <citation type="submission" date="2023-01" db="EMBL/GenBank/DDBJ databases">
        <title>Vibrio sp. CB1-14 genome sequencing.</title>
        <authorList>
            <person name="Otstavnykh N."/>
            <person name="Isaeva M."/>
            <person name="Meleshko D."/>
        </authorList>
    </citation>
    <scope>NUCLEOTIDE SEQUENCE</scope>
    <source>
        <strain evidence="1">CB1-14</strain>
    </source>
</reference>
<gene>
    <name evidence="1" type="ORF">PG915_18715</name>
</gene>
<dbReference type="Pfam" id="PF12060">
    <property type="entry name" value="DUF3541"/>
    <property type="match status" value="1"/>
</dbReference>
<evidence type="ECO:0000313" key="1">
    <source>
        <dbReference type="EMBL" id="XCD18782.1"/>
    </source>
</evidence>
<organism evidence="1">
    <name type="scientific">Vibrio chaetopteri</name>
    <dbReference type="NCBI Taxonomy" id="3016528"/>
    <lineage>
        <taxon>Bacteria</taxon>
        <taxon>Pseudomonadati</taxon>
        <taxon>Pseudomonadota</taxon>
        <taxon>Gammaproteobacteria</taxon>
        <taxon>Vibrionales</taxon>
        <taxon>Vibrionaceae</taxon>
        <taxon>Vibrio</taxon>
    </lineage>
</organism>
<dbReference type="AlphaFoldDB" id="A0AAU8BSH6"/>
<proteinExistence type="predicted"/>
<accession>A0AAU8BSH6</accession>
<protein>
    <submittedName>
        <fullName evidence="1">DUF3541 domain-containing protein</fullName>
    </submittedName>
</protein>